<dbReference type="AlphaFoldDB" id="A0AAE0IZV2"/>
<dbReference type="InterPro" id="IPR038305">
    <property type="entry name" value="HeLo_sf"/>
</dbReference>
<reference evidence="3" key="1">
    <citation type="journal article" date="2023" name="Mol. Phylogenet. Evol.">
        <title>Genome-scale phylogeny and comparative genomics of the fungal order Sordariales.</title>
        <authorList>
            <person name="Hensen N."/>
            <person name="Bonometti L."/>
            <person name="Westerberg I."/>
            <person name="Brannstrom I.O."/>
            <person name="Guillou S."/>
            <person name="Cros-Aarteil S."/>
            <person name="Calhoun S."/>
            <person name="Haridas S."/>
            <person name="Kuo A."/>
            <person name="Mondo S."/>
            <person name="Pangilinan J."/>
            <person name="Riley R."/>
            <person name="LaButti K."/>
            <person name="Andreopoulos B."/>
            <person name="Lipzen A."/>
            <person name="Chen C."/>
            <person name="Yan M."/>
            <person name="Daum C."/>
            <person name="Ng V."/>
            <person name="Clum A."/>
            <person name="Steindorff A."/>
            <person name="Ohm R.A."/>
            <person name="Martin F."/>
            <person name="Silar P."/>
            <person name="Natvig D.O."/>
            <person name="Lalanne C."/>
            <person name="Gautier V."/>
            <person name="Ament-Velasquez S.L."/>
            <person name="Kruys A."/>
            <person name="Hutchinson M.I."/>
            <person name="Powell A.J."/>
            <person name="Barry K."/>
            <person name="Miller A.N."/>
            <person name="Grigoriev I.V."/>
            <person name="Debuchy R."/>
            <person name="Gladieux P."/>
            <person name="Hiltunen Thoren M."/>
            <person name="Johannesson H."/>
        </authorList>
    </citation>
    <scope>NUCLEOTIDE SEQUENCE</scope>
    <source>
        <strain evidence="3">SMH4131-1</strain>
    </source>
</reference>
<feature type="region of interest" description="Disordered" evidence="1">
    <location>
        <begin position="582"/>
        <end position="603"/>
    </location>
</feature>
<dbReference type="InterPro" id="IPR011009">
    <property type="entry name" value="Kinase-like_dom_sf"/>
</dbReference>
<dbReference type="SUPFAM" id="SSF56112">
    <property type="entry name" value="Protein kinase-like (PK-like)"/>
    <property type="match status" value="1"/>
</dbReference>
<evidence type="ECO:0000313" key="4">
    <source>
        <dbReference type="Proteomes" id="UP001286456"/>
    </source>
</evidence>
<comment type="caution">
    <text evidence="3">The sequence shown here is derived from an EMBL/GenBank/DDBJ whole genome shotgun (WGS) entry which is preliminary data.</text>
</comment>
<dbReference type="Proteomes" id="UP001286456">
    <property type="component" value="Unassembled WGS sequence"/>
</dbReference>
<protein>
    <submittedName>
        <fullName evidence="3">Prion-inhibition and propagation-domain-containing protein</fullName>
    </submittedName>
</protein>
<organism evidence="3 4">
    <name type="scientific">Cercophora scortea</name>
    <dbReference type="NCBI Taxonomy" id="314031"/>
    <lineage>
        <taxon>Eukaryota</taxon>
        <taxon>Fungi</taxon>
        <taxon>Dikarya</taxon>
        <taxon>Ascomycota</taxon>
        <taxon>Pezizomycotina</taxon>
        <taxon>Sordariomycetes</taxon>
        <taxon>Sordariomycetidae</taxon>
        <taxon>Sordariales</taxon>
        <taxon>Lasiosphaeriaceae</taxon>
        <taxon>Cercophora</taxon>
    </lineage>
</organism>
<dbReference type="PANTHER" id="PTHR37542">
    <property type="entry name" value="HELO DOMAIN-CONTAINING PROTEIN-RELATED"/>
    <property type="match status" value="1"/>
</dbReference>
<dbReference type="Pfam" id="PF14479">
    <property type="entry name" value="HeLo"/>
    <property type="match status" value="1"/>
</dbReference>
<dbReference type="InterPro" id="IPR029498">
    <property type="entry name" value="HeLo_dom"/>
</dbReference>
<dbReference type="Gene3D" id="1.10.510.10">
    <property type="entry name" value="Transferase(Phosphotransferase) domain 1"/>
    <property type="match status" value="1"/>
</dbReference>
<gene>
    <name evidence="3" type="ORF">B0T19DRAFT_141919</name>
</gene>
<keyword evidence="3" id="KW-0034">Amyloid</keyword>
<dbReference type="EMBL" id="JAUEPO010000002">
    <property type="protein sequence ID" value="KAK3333940.1"/>
    <property type="molecule type" value="Genomic_DNA"/>
</dbReference>
<dbReference type="Gene3D" id="1.20.120.1020">
    <property type="entry name" value="Prion-inhibition and propagation, HeLo domain"/>
    <property type="match status" value="1"/>
</dbReference>
<sequence>MEVAGFSGGMVSLAFDVFDNTIRLFKFLGALVDMPDECEKYRLQLVIEYNRVLAWGKAAGLIDVPEGSTLGVTLGTDPTEPIVIVARIQRLLAEFTDLNSRYGNELTPIRKGEQDSNPAQASPATDLASRVSKLAISCEKVSAGNRHGRITHRARNFFRRVAENTKDVITHPVRVRWVAVDQDIFRALLEDLHILTERLHELMRDYRGRNIDDITAKTYREMILARNDIQDIKNMLDAVTSLITTSADTCNLSLPRNNDKALRDLLRLKKVNRASEMILAPLKAGDKLDLMDNHIITVHNYTAADLLDTFDWNELPTQDPQTMARPRGTLVVDGVNVPVWVEWKTIGDHPVGSPKDKESALRTAALAEMLHIPKPESLSAPDCVGYFDDRDYMGSEQYGWIFRMPPGSDKDTRILSLYDILGIETLKPSLSQRLSMAKRLCSTLLDLHAANWLHKGIFSDNVIFHATNRACVDGDTLGYDPQKPLLSGFEFSRPEGTQTTARDTDTVWDLYRWPGIQRELPTQRNSRKTFDLYSLGLVMLEIAHWQPLYRLMHLGEGQGLTDSRQQTQPKVNMGRVDDTAGTVYMQRDGPSNENDIVANKPRHPDIPLGQSKLVREWLLEIRKDDAPFLAAWKRSPLRELRDTVGDRYQRAVTRCLWAHGPNGFGVEASSNQTEMGVALQDAFTLYVIDELEAISV</sequence>
<dbReference type="PANTHER" id="PTHR37542:SF1">
    <property type="entry name" value="PRION-INHIBITION AND PROPAGATION HELO DOMAIN-CONTAINING PROTEIN"/>
    <property type="match status" value="1"/>
</dbReference>
<keyword evidence="4" id="KW-1185">Reference proteome</keyword>
<evidence type="ECO:0000256" key="1">
    <source>
        <dbReference type="SAM" id="MobiDB-lite"/>
    </source>
</evidence>
<reference evidence="3" key="2">
    <citation type="submission" date="2023-06" db="EMBL/GenBank/DDBJ databases">
        <authorList>
            <consortium name="Lawrence Berkeley National Laboratory"/>
            <person name="Haridas S."/>
            <person name="Hensen N."/>
            <person name="Bonometti L."/>
            <person name="Westerberg I."/>
            <person name="Brannstrom I.O."/>
            <person name="Guillou S."/>
            <person name="Cros-Aarteil S."/>
            <person name="Calhoun S."/>
            <person name="Kuo A."/>
            <person name="Mondo S."/>
            <person name="Pangilinan J."/>
            <person name="Riley R."/>
            <person name="Labutti K."/>
            <person name="Andreopoulos B."/>
            <person name="Lipzen A."/>
            <person name="Chen C."/>
            <person name="Yanf M."/>
            <person name="Daum C."/>
            <person name="Ng V."/>
            <person name="Clum A."/>
            <person name="Steindorff A."/>
            <person name="Ohm R."/>
            <person name="Martin F."/>
            <person name="Silar P."/>
            <person name="Natvig D."/>
            <person name="Lalanne C."/>
            <person name="Gautier V."/>
            <person name="Ament-Velasquez S.L."/>
            <person name="Kruys A."/>
            <person name="Hutchinson M.I."/>
            <person name="Powell A.J."/>
            <person name="Barry K."/>
            <person name="Miller A.N."/>
            <person name="Grigoriev I.V."/>
            <person name="Debuchy R."/>
            <person name="Gladieux P."/>
            <person name="Thoren M.H."/>
            <person name="Johannesson H."/>
        </authorList>
    </citation>
    <scope>NUCLEOTIDE SEQUENCE</scope>
    <source>
        <strain evidence="3">SMH4131-1</strain>
    </source>
</reference>
<name>A0AAE0IZV2_9PEZI</name>
<evidence type="ECO:0000313" key="3">
    <source>
        <dbReference type="EMBL" id="KAK3333940.1"/>
    </source>
</evidence>
<keyword evidence="3" id="KW-0640">Prion</keyword>
<accession>A0AAE0IZV2</accession>
<proteinExistence type="predicted"/>
<feature type="domain" description="Prion-inhibition and propagation HeLo" evidence="2">
    <location>
        <begin position="7"/>
        <end position="233"/>
    </location>
</feature>
<evidence type="ECO:0000259" key="2">
    <source>
        <dbReference type="Pfam" id="PF14479"/>
    </source>
</evidence>